<proteinExistence type="predicted"/>
<dbReference type="EMBL" id="JH668288">
    <property type="protein sequence ID" value="KAG6441738.1"/>
    <property type="molecule type" value="Genomic_DNA"/>
</dbReference>
<organism evidence="1 2">
    <name type="scientific">Manduca sexta</name>
    <name type="common">Tobacco hawkmoth</name>
    <name type="synonym">Tobacco hornworm</name>
    <dbReference type="NCBI Taxonomy" id="7130"/>
    <lineage>
        <taxon>Eukaryota</taxon>
        <taxon>Metazoa</taxon>
        <taxon>Ecdysozoa</taxon>
        <taxon>Arthropoda</taxon>
        <taxon>Hexapoda</taxon>
        <taxon>Insecta</taxon>
        <taxon>Pterygota</taxon>
        <taxon>Neoptera</taxon>
        <taxon>Endopterygota</taxon>
        <taxon>Lepidoptera</taxon>
        <taxon>Glossata</taxon>
        <taxon>Ditrysia</taxon>
        <taxon>Bombycoidea</taxon>
        <taxon>Sphingidae</taxon>
        <taxon>Sphinginae</taxon>
        <taxon>Sphingini</taxon>
        <taxon>Manduca</taxon>
    </lineage>
</organism>
<name>A0A922CDU0_MANSE</name>
<evidence type="ECO:0000313" key="2">
    <source>
        <dbReference type="Proteomes" id="UP000791440"/>
    </source>
</evidence>
<dbReference type="Proteomes" id="UP000791440">
    <property type="component" value="Unassembled WGS sequence"/>
</dbReference>
<dbReference type="AlphaFoldDB" id="A0A922CDU0"/>
<keyword evidence="2" id="KW-1185">Reference proteome</keyword>
<reference evidence="1" key="1">
    <citation type="journal article" date="2016" name="Insect Biochem. Mol. Biol.">
        <title>Multifaceted biological insights from a draft genome sequence of the tobacco hornworm moth, Manduca sexta.</title>
        <authorList>
            <person name="Kanost M.R."/>
            <person name="Arrese E.L."/>
            <person name="Cao X."/>
            <person name="Chen Y.R."/>
            <person name="Chellapilla S."/>
            <person name="Goldsmith M.R."/>
            <person name="Grosse-Wilde E."/>
            <person name="Heckel D.G."/>
            <person name="Herndon N."/>
            <person name="Jiang H."/>
            <person name="Papanicolaou A."/>
            <person name="Qu J."/>
            <person name="Soulages J.L."/>
            <person name="Vogel H."/>
            <person name="Walters J."/>
            <person name="Waterhouse R.M."/>
            <person name="Ahn S.J."/>
            <person name="Almeida F.C."/>
            <person name="An C."/>
            <person name="Aqrawi P."/>
            <person name="Bretschneider A."/>
            <person name="Bryant W.B."/>
            <person name="Bucks S."/>
            <person name="Chao H."/>
            <person name="Chevignon G."/>
            <person name="Christen J.M."/>
            <person name="Clarke D.F."/>
            <person name="Dittmer N.T."/>
            <person name="Ferguson L.C.F."/>
            <person name="Garavelou S."/>
            <person name="Gordon K.H.J."/>
            <person name="Gunaratna R.T."/>
            <person name="Han Y."/>
            <person name="Hauser F."/>
            <person name="He Y."/>
            <person name="Heidel-Fischer H."/>
            <person name="Hirsh A."/>
            <person name="Hu Y."/>
            <person name="Jiang H."/>
            <person name="Kalra D."/>
            <person name="Klinner C."/>
            <person name="Konig C."/>
            <person name="Kovar C."/>
            <person name="Kroll A.R."/>
            <person name="Kuwar S.S."/>
            <person name="Lee S.L."/>
            <person name="Lehman R."/>
            <person name="Li K."/>
            <person name="Li Z."/>
            <person name="Liang H."/>
            <person name="Lovelace S."/>
            <person name="Lu Z."/>
            <person name="Mansfield J.H."/>
            <person name="McCulloch K.J."/>
            <person name="Mathew T."/>
            <person name="Morton B."/>
            <person name="Muzny D.M."/>
            <person name="Neunemann D."/>
            <person name="Ongeri F."/>
            <person name="Pauchet Y."/>
            <person name="Pu L.L."/>
            <person name="Pyrousis I."/>
            <person name="Rao X.J."/>
            <person name="Redding A."/>
            <person name="Roesel C."/>
            <person name="Sanchez-Gracia A."/>
            <person name="Schaack S."/>
            <person name="Shukla A."/>
            <person name="Tetreau G."/>
            <person name="Wang Y."/>
            <person name="Xiong G.H."/>
            <person name="Traut W."/>
            <person name="Walsh T.K."/>
            <person name="Worley K.C."/>
            <person name="Wu D."/>
            <person name="Wu W."/>
            <person name="Wu Y.Q."/>
            <person name="Zhang X."/>
            <person name="Zou Z."/>
            <person name="Zucker H."/>
            <person name="Briscoe A.D."/>
            <person name="Burmester T."/>
            <person name="Clem R.J."/>
            <person name="Feyereisen R."/>
            <person name="Grimmelikhuijzen C.J.P."/>
            <person name="Hamodrakas S.J."/>
            <person name="Hansson B.S."/>
            <person name="Huguet E."/>
            <person name="Jermiin L.S."/>
            <person name="Lan Q."/>
            <person name="Lehman H.K."/>
            <person name="Lorenzen M."/>
            <person name="Merzendorfer H."/>
            <person name="Michalopoulos I."/>
            <person name="Morton D.B."/>
            <person name="Muthukrishnan S."/>
            <person name="Oakeshott J.G."/>
            <person name="Palmer W."/>
            <person name="Park Y."/>
            <person name="Passarelli A.L."/>
            <person name="Rozas J."/>
            <person name="Schwartz L.M."/>
            <person name="Smith W."/>
            <person name="Southgate A."/>
            <person name="Vilcinskas A."/>
            <person name="Vogt R."/>
            <person name="Wang P."/>
            <person name="Werren J."/>
            <person name="Yu X.Q."/>
            <person name="Zhou J.J."/>
            <person name="Brown S.J."/>
            <person name="Scherer S.E."/>
            <person name="Richards S."/>
            <person name="Blissard G.W."/>
        </authorList>
    </citation>
    <scope>NUCLEOTIDE SEQUENCE</scope>
</reference>
<reference evidence="1" key="2">
    <citation type="submission" date="2020-12" db="EMBL/GenBank/DDBJ databases">
        <authorList>
            <person name="Kanost M."/>
        </authorList>
    </citation>
    <scope>NUCLEOTIDE SEQUENCE</scope>
</reference>
<evidence type="ECO:0000313" key="1">
    <source>
        <dbReference type="EMBL" id="KAG6441738.1"/>
    </source>
</evidence>
<sequence>MLCLFNFMKVIDLILFSAVKNNLDYLRRRIKANARKKRFLDKMTDEQKAIKRAKDREYYHKKKTENKPRKITEFTEREKLNIREKWREASRKYRKKCRFKKI</sequence>
<gene>
    <name evidence="1" type="ORF">O3G_MSEX002009</name>
</gene>
<protein>
    <submittedName>
        <fullName evidence="1">Uncharacterized protein</fullName>
    </submittedName>
</protein>
<accession>A0A922CDU0</accession>
<comment type="caution">
    <text evidence="1">The sequence shown here is derived from an EMBL/GenBank/DDBJ whole genome shotgun (WGS) entry which is preliminary data.</text>
</comment>